<keyword evidence="2" id="KW-1185">Reference proteome</keyword>
<dbReference type="RefSeq" id="WP_184990936.1">
    <property type="nucleotide sequence ID" value="NZ_BOMK01000093.1"/>
</dbReference>
<gene>
    <name evidence="1" type="ORF">BJ971_001426</name>
</gene>
<dbReference type="Proteomes" id="UP000578112">
    <property type="component" value="Unassembled WGS sequence"/>
</dbReference>
<proteinExistence type="predicted"/>
<dbReference type="AlphaFoldDB" id="A0A7W7HU93"/>
<name>A0A7W7HU93_9ACTN</name>
<protein>
    <submittedName>
        <fullName evidence="1">Uncharacterized protein</fullName>
    </submittedName>
</protein>
<dbReference type="EMBL" id="JACHNH010000001">
    <property type="protein sequence ID" value="MBB4760870.1"/>
    <property type="molecule type" value="Genomic_DNA"/>
</dbReference>
<reference evidence="1 2" key="1">
    <citation type="submission" date="2020-08" db="EMBL/GenBank/DDBJ databases">
        <title>Sequencing the genomes of 1000 actinobacteria strains.</title>
        <authorList>
            <person name="Klenk H.-P."/>
        </authorList>
    </citation>
    <scope>NUCLEOTIDE SEQUENCE [LARGE SCALE GENOMIC DNA]</scope>
    <source>
        <strain evidence="1 2">DSM 43149</strain>
    </source>
</reference>
<evidence type="ECO:0000313" key="2">
    <source>
        <dbReference type="Proteomes" id="UP000578112"/>
    </source>
</evidence>
<sequence length="157" mass="16649">MSAGGAAGSAAGRPDFLAAQARAAARDGVLSGRYVLVDGELLREAYGSRRPQGVNVAADAESPGASEDFPGFWTVLVPHEQVALAVSFTTTARHRGGGVLELMARDGDDVRAIWWRGPNNDAAHTIPAGFLWAKNDDYYHGTVEWAELDDVAVSVKL</sequence>
<organism evidence="1 2">
    <name type="scientific">Actinoplanes digitatis</name>
    <dbReference type="NCBI Taxonomy" id="1868"/>
    <lineage>
        <taxon>Bacteria</taxon>
        <taxon>Bacillati</taxon>
        <taxon>Actinomycetota</taxon>
        <taxon>Actinomycetes</taxon>
        <taxon>Micromonosporales</taxon>
        <taxon>Micromonosporaceae</taxon>
        <taxon>Actinoplanes</taxon>
    </lineage>
</organism>
<evidence type="ECO:0000313" key="1">
    <source>
        <dbReference type="EMBL" id="MBB4760870.1"/>
    </source>
</evidence>
<accession>A0A7W7HU93</accession>
<comment type="caution">
    <text evidence="1">The sequence shown here is derived from an EMBL/GenBank/DDBJ whole genome shotgun (WGS) entry which is preliminary data.</text>
</comment>